<protein>
    <submittedName>
        <fullName evidence="2">Uncharacterized protein</fullName>
    </submittedName>
</protein>
<dbReference type="AlphaFoldDB" id="A0A7S2JT65"/>
<feature type="compositionally biased region" description="Basic residues" evidence="1">
    <location>
        <begin position="32"/>
        <end position="41"/>
    </location>
</feature>
<name>A0A7S2JT65_9STRA</name>
<organism evidence="2">
    <name type="scientific">Leptocylindrus danicus</name>
    <dbReference type="NCBI Taxonomy" id="163516"/>
    <lineage>
        <taxon>Eukaryota</taxon>
        <taxon>Sar</taxon>
        <taxon>Stramenopiles</taxon>
        <taxon>Ochrophyta</taxon>
        <taxon>Bacillariophyta</taxon>
        <taxon>Coscinodiscophyceae</taxon>
        <taxon>Chaetocerotophycidae</taxon>
        <taxon>Leptocylindrales</taxon>
        <taxon>Leptocylindraceae</taxon>
        <taxon>Leptocylindrus</taxon>
    </lineage>
</organism>
<proteinExistence type="predicted"/>
<gene>
    <name evidence="2" type="ORF">LDAN0321_LOCUS595</name>
</gene>
<sequence length="291" mass="32617">MDFIEGKGEICSLMQFQLQEEIRVAPLQLHSTKLRPKKGKHPPLSGENEPPPEPSASKKTDTQSCSNAENSKQEYEVGPLVKQLAPFAELMLLRNQATFEQRLLQHNSKQARDISHPPLANQVSPPPASVGLEAKSVAKQDMTHISFIFERDNLKENFLFPIENCDVRKTLAKTFKDVLKHYRTFLQSNHLTTDVFIKGNADEEVMLTVKAKTGRTTSGEPHEAFRLHLNSTFCSDLPLSAILRQTGHATNSNNLSSNKIFVEVLYLGYKMTDQMSIFFVDPLVPAIATDA</sequence>
<reference evidence="2" key="1">
    <citation type="submission" date="2021-01" db="EMBL/GenBank/DDBJ databases">
        <authorList>
            <person name="Corre E."/>
            <person name="Pelletier E."/>
            <person name="Niang G."/>
            <person name="Scheremetjew M."/>
            <person name="Finn R."/>
            <person name="Kale V."/>
            <person name="Holt S."/>
            <person name="Cochrane G."/>
            <person name="Meng A."/>
            <person name="Brown T."/>
            <person name="Cohen L."/>
        </authorList>
    </citation>
    <scope>NUCLEOTIDE SEQUENCE</scope>
    <source>
        <strain evidence="2">B650</strain>
    </source>
</reference>
<evidence type="ECO:0000313" key="2">
    <source>
        <dbReference type="EMBL" id="CAD9555689.1"/>
    </source>
</evidence>
<accession>A0A7S2JT65</accession>
<feature type="region of interest" description="Disordered" evidence="1">
    <location>
        <begin position="29"/>
        <end position="73"/>
    </location>
</feature>
<evidence type="ECO:0000256" key="1">
    <source>
        <dbReference type="SAM" id="MobiDB-lite"/>
    </source>
</evidence>
<dbReference type="EMBL" id="HBGY01000908">
    <property type="protein sequence ID" value="CAD9555689.1"/>
    <property type="molecule type" value="Transcribed_RNA"/>
</dbReference>